<accession>A0A1Y2N3H0</accession>
<evidence type="ECO:0000256" key="1">
    <source>
        <dbReference type="SAM" id="MobiDB-lite"/>
    </source>
</evidence>
<dbReference type="EMBL" id="MIGB01000006">
    <property type="protein sequence ID" value="OSY42025.1"/>
    <property type="molecule type" value="Genomic_DNA"/>
</dbReference>
<sequence length="215" mass="22709">MMVPVAVARGVVDGSVDRAYRRWARPRVRAGATQRTAAGVLAIVAVTEIDPATITDADAVAAGAASADALRRAFRGTAADPVFRIDLRPGGPDPRTALSRDDVLSGDDRAAITARLDRLDRASRSGPWTRATLHVIAEHPGRRAAELADLLGRERDPFKLDVRKLKNLGLTESLEVGYRLSPRGVAYRDTGDRSTHRSTAPGEATGPGSADAGAG</sequence>
<organism evidence="2 3">
    <name type="scientific">Pseudonocardia autotrophica</name>
    <name type="common">Amycolata autotrophica</name>
    <name type="synonym">Nocardia autotrophica</name>
    <dbReference type="NCBI Taxonomy" id="2074"/>
    <lineage>
        <taxon>Bacteria</taxon>
        <taxon>Bacillati</taxon>
        <taxon>Actinomycetota</taxon>
        <taxon>Actinomycetes</taxon>
        <taxon>Pseudonocardiales</taxon>
        <taxon>Pseudonocardiaceae</taxon>
        <taxon>Pseudonocardia</taxon>
    </lineage>
</organism>
<reference evidence="2 3" key="1">
    <citation type="submission" date="2016-09" db="EMBL/GenBank/DDBJ databases">
        <title>Pseudonocardia autotrophica DSM535, a candidate organism with high potential of specific P450 cytochromes.</title>
        <authorList>
            <person name="Grumaz C."/>
            <person name="Vainshtein Y."/>
            <person name="Kirstahler P."/>
            <person name="Sohn K."/>
        </authorList>
    </citation>
    <scope>NUCLEOTIDE SEQUENCE [LARGE SCALE GENOMIC DNA]</scope>
    <source>
        <strain evidence="2 3">DSM 535</strain>
    </source>
</reference>
<feature type="region of interest" description="Disordered" evidence="1">
    <location>
        <begin position="185"/>
        <end position="215"/>
    </location>
</feature>
<dbReference type="AlphaFoldDB" id="A0A1Y2N3H0"/>
<protein>
    <recommendedName>
        <fullName evidence="4">ASCH domain-containing protein</fullName>
    </recommendedName>
</protein>
<name>A0A1Y2N3H0_PSEAH</name>
<keyword evidence="3" id="KW-1185">Reference proteome</keyword>
<evidence type="ECO:0000313" key="3">
    <source>
        <dbReference type="Proteomes" id="UP000194360"/>
    </source>
</evidence>
<evidence type="ECO:0000313" key="2">
    <source>
        <dbReference type="EMBL" id="OSY42025.1"/>
    </source>
</evidence>
<gene>
    <name evidence="2" type="ORF">BG845_01521</name>
</gene>
<evidence type="ECO:0008006" key="4">
    <source>
        <dbReference type="Google" id="ProtNLM"/>
    </source>
</evidence>
<proteinExistence type="predicted"/>
<dbReference type="Proteomes" id="UP000194360">
    <property type="component" value="Unassembled WGS sequence"/>
</dbReference>
<dbReference type="STRING" id="2074.BG845_01521"/>
<comment type="caution">
    <text evidence="2">The sequence shown here is derived from an EMBL/GenBank/DDBJ whole genome shotgun (WGS) entry which is preliminary data.</text>
</comment>